<organism evidence="3 4">
    <name type="scientific">Mortierella alpina</name>
    <name type="common">Oleaginous fungus</name>
    <name type="synonym">Mortierella renispora</name>
    <dbReference type="NCBI Taxonomy" id="64518"/>
    <lineage>
        <taxon>Eukaryota</taxon>
        <taxon>Fungi</taxon>
        <taxon>Fungi incertae sedis</taxon>
        <taxon>Mucoromycota</taxon>
        <taxon>Mortierellomycotina</taxon>
        <taxon>Mortierellomycetes</taxon>
        <taxon>Mortierellales</taxon>
        <taxon>Mortierellaceae</taxon>
        <taxon>Mortierella</taxon>
    </lineage>
</organism>
<feature type="domain" description="Swiss Army Knife RNA repair protein HAD" evidence="2">
    <location>
        <begin position="5"/>
        <end position="144"/>
    </location>
</feature>
<protein>
    <recommendedName>
        <fullName evidence="2">Swiss Army Knife RNA repair protein HAD domain-containing protein</fullName>
    </recommendedName>
</protein>
<keyword evidence="4" id="KW-1185">Reference proteome</keyword>
<dbReference type="InterPro" id="IPR018812">
    <property type="entry name" value="SAK_HAD"/>
</dbReference>
<evidence type="ECO:0000256" key="1">
    <source>
        <dbReference type="SAM" id="MobiDB-lite"/>
    </source>
</evidence>
<comment type="caution">
    <text evidence="3">The sequence shown here is derived from an EMBL/GenBank/DDBJ whole genome shotgun (WGS) entry which is preliminary data.</text>
</comment>
<dbReference type="AlphaFoldDB" id="A0A9P6J812"/>
<dbReference type="Pfam" id="PF10307">
    <property type="entry name" value="HAD_SAK_1"/>
    <property type="match status" value="1"/>
</dbReference>
<accession>A0A9P6J812</accession>
<gene>
    <name evidence="3" type="ORF">BGZ70_007472</name>
</gene>
<feature type="compositionally biased region" description="Low complexity" evidence="1">
    <location>
        <begin position="346"/>
        <end position="361"/>
    </location>
</feature>
<name>A0A9P6J812_MORAP</name>
<sequence>NGPTFGRKLIEMVGRKGLDFDLIATKPTTVALMEPSAVKSTYKHRAKTASEPQRPVEEYLKVHTFNTKHDFLYNLLFEYPAIRTMHLFDDRPCQVAKFRQAGQEWLDNKMLDRFEITVVQEPLLYMEPKRETELVMAMVEANNRQVEIEASGGPFLVPGVGPAPRTRSELRDRNIWAPYETYIPQRRLKIEVNRLVRYTGVMFSEPVQRIMRDHLIALEETTNGSSGSTVKVMWIERPSALRSQDLSKWVVPDDLHVTLCLGPASLEFSETIGGLGATVLVEVDAVGAFEERIWALKVKEMDMTGPDHLEVQIVAPNGEIYPSVEALRLAYDGSSSDSSTSVVATSASSSSIPSSSTNSITVGASSDVQAGDSETLAEQEHKDMQETISVSLAHVDLARMGRLLPKKDVAPHITLAYDRLNGTRAMDSGHITQWEAPVTSSGAAYPRRLVFVGTIAEKQLLGMKSRKGTGNAVAKAEISVTNIIKSLSGDKDIPGRELGEMIRCVKEEMERLSVENRVANEERIQIIAQEVCDRFETMKGSSHCSPVLECL</sequence>
<dbReference type="EMBL" id="JAAAHY010000476">
    <property type="protein sequence ID" value="KAF9963357.1"/>
    <property type="molecule type" value="Genomic_DNA"/>
</dbReference>
<dbReference type="Proteomes" id="UP000738359">
    <property type="component" value="Unassembled WGS sequence"/>
</dbReference>
<feature type="region of interest" description="Disordered" evidence="1">
    <location>
        <begin position="346"/>
        <end position="383"/>
    </location>
</feature>
<evidence type="ECO:0000313" key="3">
    <source>
        <dbReference type="EMBL" id="KAF9963357.1"/>
    </source>
</evidence>
<feature type="non-terminal residue" evidence="3">
    <location>
        <position position="1"/>
    </location>
</feature>
<proteinExistence type="predicted"/>
<evidence type="ECO:0000259" key="2">
    <source>
        <dbReference type="Pfam" id="PF10307"/>
    </source>
</evidence>
<evidence type="ECO:0000313" key="4">
    <source>
        <dbReference type="Proteomes" id="UP000738359"/>
    </source>
</evidence>
<reference evidence="3" key="1">
    <citation type="journal article" date="2020" name="Fungal Divers.">
        <title>Resolving the Mortierellaceae phylogeny through synthesis of multi-gene phylogenetics and phylogenomics.</title>
        <authorList>
            <person name="Vandepol N."/>
            <person name="Liber J."/>
            <person name="Desiro A."/>
            <person name="Na H."/>
            <person name="Kennedy M."/>
            <person name="Barry K."/>
            <person name="Grigoriev I.V."/>
            <person name="Miller A.N."/>
            <person name="O'Donnell K."/>
            <person name="Stajich J.E."/>
            <person name="Bonito G."/>
        </authorList>
    </citation>
    <scope>NUCLEOTIDE SEQUENCE</scope>
    <source>
        <strain evidence="3">CK1249</strain>
    </source>
</reference>
<dbReference type="OrthoDB" id="5596992at2759"/>